<feature type="region of interest" description="Disordered" evidence="3">
    <location>
        <begin position="495"/>
        <end position="522"/>
    </location>
</feature>
<dbReference type="OrthoDB" id="5476461at2"/>
<name>A0A516PWR9_9ACTN</name>
<dbReference type="EMBL" id="CP041692">
    <property type="protein sequence ID" value="QDP95609.1"/>
    <property type="molecule type" value="Genomic_DNA"/>
</dbReference>
<dbReference type="Pfam" id="PF00196">
    <property type="entry name" value="GerE"/>
    <property type="match status" value="1"/>
</dbReference>
<feature type="domain" description="HTH luxR-type" evidence="4">
    <location>
        <begin position="992"/>
        <end position="1057"/>
    </location>
</feature>
<dbReference type="PANTHER" id="PTHR16305">
    <property type="entry name" value="TESTICULAR SOLUBLE ADENYLYL CYCLASE"/>
    <property type="match status" value="1"/>
</dbReference>
<sequence length="1060" mass="114461">MMTDVVTDLVSERPRPTHALIGRDGEVHRLSHAIGLGDVGGTGGPFEPPPRLGAAAYLAPRAVRHAIVAGEAGIGKTRLLSAIGELVQESGRRLTVGHCLDFGDASLPYLPFTEIFGRLQAESPVEMAAVAGRHRAIHRLLPAERRAADDEVTDSGPVARTELFDAVARTFDGLAGERGLVIMIEDLHWSDPSSRDLLTYLLARRFSHPVSLLVSYRSDELVRSHPLRAALANWSRLEQVDRIDLPPLSDDDVARLVSGLRPDLHGSDIRAVITRAEGNAFFAEELAAAADVRGMLPADLAGLLLLRLDVLSEEARQVVRVASVAGHRVSHELLSAVVDLPATELDLAIRGAVEGQVLVGRRDGYAFRHALLAEAVYDDLLPGERVRLHARYVQALRAPGRAPMAAELARHARASHDIDTAIRASIEAGDEALRVGGPDDALGHYRHALQFAEQHPIPDRDDQTAALVELTIKAAEAAETAGHQEQAIKLLRDRLERGSPNPPDINPPGTNQTGSKPGGARLTGLNRARLLQALAAALQYTDYDLDDRTLLSEALDLIGPDDDPILYARLWATRALSFAGRTRYEEAMESAQRAAELGRRLGLQRMVAEQTILLAKIKQRLGDPESSIRETERVLAQARSEGDGATELRAIDQLGAIRFEQGRLADALANYEQAMVKARQNGRQWAPYGLDAIVMAAQTAYSVGEWDRALELAAEGEQVPGLARANLDINVLAVRAGRGQVEGLELLPRLRRWWDYDSMVAINSSYGVGLYAFAGDFAAAIALHDDVVAAMAAVNGTHFIGRLRLSGELLDTLTQALDASRRHRERSIPPDTLARLADHALIAGREALTDFRRRRSPGPEADAWLARAEAEYLRFTDRLARIGGGRADGVDGARLDGAGADVEGADERRAEQVAAWERAVAGFTTYPHVFERARSQARLAAVLQSTPVGPSAAADGQARARELIAEATATATRLGAVPLLRELAGLTAGPRPADDHNPLTGREREVLDLVADGLSNRDIGKRLVISTKTASVHVSNIMAKLGAESRTEAVAIARRSGLMP</sequence>
<dbReference type="Gene3D" id="1.25.40.10">
    <property type="entry name" value="Tetratricopeptide repeat domain"/>
    <property type="match status" value="1"/>
</dbReference>
<dbReference type="InterPro" id="IPR041664">
    <property type="entry name" value="AAA_16"/>
</dbReference>
<dbReference type="SUPFAM" id="SSF46894">
    <property type="entry name" value="C-terminal effector domain of the bipartite response regulators"/>
    <property type="match status" value="1"/>
</dbReference>
<evidence type="ECO:0000313" key="5">
    <source>
        <dbReference type="EMBL" id="QDP95609.1"/>
    </source>
</evidence>
<dbReference type="KEGG" id="mik:FOE78_06545"/>
<evidence type="ECO:0000259" key="4">
    <source>
        <dbReference type="PROSITE" id="PS50043"/>
    </source>
</evidence>
<dbReference type="InterPro" id="IPR036388">
    <property type="entry name" value="WH-like_DNA-bd_sf"/>
</dbReference>
<dbReference type="GO" id="GO:0006355">
    <property type="term" value="P:regulation of DNA-templated transcription"/>
    <property type="evidence" value="ECO:0007669"/>
    <property type="project" value="InterPro"/>
</dbReference>
<keyword evidence="6" id="KW-1185">Reference proteome</keyword>
<keyword evidence="2" id="KW-0067">ATP-binding</keyword>
<protein>
    <submittedName>
        <fullName evidence="5">AAA family ATPase</fullName>
    </submittedName>
</protein>
<dbReference type="Pfam" id="PF13191">
    <property type="entry name" value="AAA_16"/>
    <property type="match status" value="1"/>
</dbReference>
<dbReference type="GO" id="GO:0005737">
    <property type="term" value="C:cytoplasm"/>
    <property type="evidence" value="ECO:0007669"/>
    <property type="project" value="TreeGrafter"/>
</dbReference>
<evidence type="ECO:0000256" key="2">
    <source>
        <dbReference type="ARBA" id="ARBA00022840"/>
    </source>
</evidence>
<accession>A0A516PWR9</accession>
<dbReference type="GO" id="GO:0003677">
    <property type="term" value="F:DNA binding"/>
    <property type="evidence" value="ECO:0007669"/>
    <property type="project" value="InterPro"/>
</dbReference>
<reference evidence="5 6" key="1">
    <citation type="submission" date="2019-07" db="EMBL/GenBank/DDBJ databases">
        <title>Microlunatus dokdonensis sp. nov. isolated from the rhizospheric soil of the wild plant Elymus tsukushiensis.</title>
        <authorList>
            <person name="Ghim S.-Y."/>
            <person name="Hwang Y.-J."/>
            <person name="Son J.-S."/>
            <person name="Shin J.-H."/>
        </authorList>
    </citation>
    <scope>NUCLEOTIDE SEQUENCE [LARGE SCALE GENOMIC DNA]</scope>
    <source>
        <strain evidence="5 6">KUDC0627</strain>
    </source>
</reference>
<dbReference type="SMART" id="SM00421">
    <property type="entry name" value="HTH_LUXR"/>
    <property type="match status" value="1"/>
</dbReference>
<dbReference type="PROSITE" id="PS50043">
    <property type="entry name" value="HTH_LUXR_2"/>
    <property type="match status" value="1"/>
</dbReference>
<keyword evidence="1" id="KW-0547">Nucleotide-binding</keyword>
<gene>
    <name evidence="5" type="ORF">FOE78_06545</name>
</gene>
<dbReference type="InterPro" id="IPR027417">
    <property type="entry name" value="P-loop_NTPase"/>
</dbReference>
<dbReference type="SMART" id="SM00028">
    <property type="entry name" value="TPR"/>
    <property type="match status" value="4"/>
</dbReference>
<dbReference type="SUPFAM" id="SSF48452">
    <property type="entry name" value="TPR-like"/>
    <property type="match status" value="1"/>
</dbReference>
<dbReference type="Proteomes" id="UP000319263">
    <property type="component" value="Chromosome"/>
</dbReference>
<dbReference type="Gene3D" id="1.10.10.10">
    <property type="entry name" value="Winged helix-like DNA-binding domain superfamily/Winged helix DNA-binding domain"/>
    <property type="match status" value="1"/>
</dbReference>
<dbReference type="InterPro" id="IPR000792">
    <property type="entry name" value="Tscrpt_reg_LuxR_C"/>
</dbReference>
<dbReference type="InterPro" id="IPR016032">
    <property type="entry name" value="Sig_transdc_resp-reg_C-effctor"/>
</dbReference>
<dbReference type="SUPFAM" id="SSF52540">
    <property type="entry name" value="P-loop containing nucleoside triphosphate hydrolases"/>
    <property type="match status" value="1"/>
</dbReference>
<dbReference type="PANTHER" id="PTHR16305:SF35">
    <property type="entry name" value="TRANSCRIPTIONAL ACTIVATOR DOMAIN"/>
    <property type="match status" value="1"/>
</dbReference>
<dbReference type="AlphaFoldDB" id="A0A516PWR9"/>
<proteinExistence type="predicted"/>
<evidence type="ECO:0000313" key="6">
    <source>
        <dbReference type="Proteomes" id="UP000319263"/>
    </source>
</evidence>
<dbReference type="InterPro" id="IPR011990">
    <property type="entry name" value="TPR-like_helical_dom_sf"/>
</dbReference>
<dbReference type="CDD" id="cd06170">
    <property type="entry name" value="LuxR_C_like"/>
    <property type="match status" value="1"/>
</dbReference>
<dbReference type="GO" id="GO:0004016">
    <property type="term" value="F:adenylate cyclase activity"/>
    <property type="evidence" value="ECO:0007669"/>
    <property type="project" value="TreeGrafter"/>
</dbReference>
<evidence type="ECO:0000256" key="3">
    <source>
        <dbReference type="SAM" id="MobiDB-lite"/>
    </source>
</evidence>
<evidence type="ECO:0000256" key="1">
    <source>
        <dbReference type="ARBA" id="ARBA00022741"/>
    </source>
</evidence>
<organism evidence="5 6">
    <name type="scientific">Microlunatus elymi</name>
    <dbReference type="NCBI Taxonomy" id="2596828"/>
    <lineage>
        <taxon>Bacteria</taxon>
        <taxon>Bacillati</taxon>
        <taxon>Actinomycetota</taxon>
        <taxon>Actinomycetes</taxon>
        <taxon>Propionibacteriales</taxon>
        <taxon>Propionibacteriaceae</taxon>
        <taxon>Microlunatus</taxon>
    </lineage>
</organism>
<dbReference type="InterPro" id="IPR019734">
    <property type="entry name" value="TPR_rpt"/>
</dbReference>
<dbReference type="PRINTS" id="PR00038">
    <property type="entry name" value="HTHLUXR"/>
</dbReference>
<dbReference type="GO" id="GO:0005524">
    <property type="term" value="F:ATP binding"/>
    <property type="evidence" value="ECO:0007669"/>
    <property type="project" value="UniProtKB-KW"/>
</dbReference>